<keyword evidence="6" id="KW-1185">Reference proteome</keyword>
<comment type="similarity">
    <text evidence="1">Belongs to the short-chain dehydrogenases/reductases (SDR) family.</text>
</comment>
<gene>
    <name evidence="5" type="ORF">ACRE_045880</name>
</gene>
<dbReference type="Gene3D" id="3.40.50.720">
    <property type="entry name" value="NAD(P)-binding Rossmann-like Domain"/>
    <property type="match status" value="1"/>
</dbReference>
<dbReference type="STRING" id="857340.A0A086T5H9"/>
<sequence length="301" mass="32455">MGEYEQLKFRSSELMQAVSTKHEFALARDPTAPDQVSAPAVSEPRNSPRERAGIGAAVAKAFVRAGCSRIVLTDLNKATLADTCDAVRGINPEVQIYAHDGDISDEGFVETLVDEAVGRFQRIDYSVQCAGIRGSSLRSHEMTTDEFDLVNRVNYRGTWLVTRAVIRHMVQQESLPGQHRIRKQRGAVVNVASQLGIVSRPGAVAYSASKAAVVNMTRADAIDYSQNGIRVNCVCPGIIDTPMTTGNTGAREGLQPAIEIAPMKRIGLPEEIADAVLFLCSGEASFVQGHALVVDGGYIIN</sequence>
<dbReference type="AlphaFoldDB" id="A0A086T5H9"/>
<evidence type="ECO:0000256" key="1">
    <source>
        <dbReference type="ARBA" id="ARBA00006484"/>
    </source>
</evidence>
<dbReference type="InterPro" id="IPR002347">
    <property type="entry name" value="SDR_fam"/>
</dbReference>
<evidence type="ECO:0000256" key="2">
    <source>
        <dbReference type="ARBA" id="ARBA00022857"/>
    </source>
</evidence>
<dbReference type="Proteomes" id="UP000029964">
    <property type="component" value="Unassembled WGS sequence"/>
</dbReference>
<evidence type="ECO:0000256" key="4">
    <source>
        <dbReference type="SAM" id="MobiDB-lite"/>
    </source>
</evidence>
<dbReference type="SUPFAM" id="SSF51735">
    <property type="entry name" value="NAD(P)-binding Rossmann-fold domains"/>
    <property type="match status" value="1"/>
</dbReference>
<dbReference type="GO" id="GO:0016491">
    <property type="term" value="F:oxidoreductase activity"/>
    <property type="evidence" value="ECO:0007669"/>
    <property type="project" value="UniProtKB-KW"/>
</dbReference>
<evidence type="ECO:0000256" key="3">
    <source>
        <dbReference type="ARBA" id="ARBA00023002"/>
    </source>
</evidence>
<comment type="caution">
    <text evidence="5">The sequence shown here is derived from an EMBL/GenBank/DDBJ whole genome shotgun (WGS) entry which is preliminary data.</text>
</comment>
<protein>
    <submittedName>
        <fullName evidence="5">Uncharacterized protein</fullName>
    </submittedName>
</protein>
<dbReference type="PRINTS" id="PR00081">
    <property type="entry name" value="GDHRDH"/>
</dbReference>
<evidence type="ECO:0000313" key="5">
    <source>
        <dbReference type="EMBL" id="KFH44611.1"/>
    </source>
</evidence>
<dbReference type="EMBL" id="JPKY01000045">
    <property type="protein sequence ID" value="KFH44611.1"/>
    <property type="molecule type" value="Genomic_DNA"/>
</dbReference>
<proteinExistence type="inferred from homology"/>
<keyword evidence="2" id="KW-0521">NADP</keyword>
<dbReference type="Pfam" id="PF13561">
    <property type="entry name" value="adh_short_C2"/>
    <property type="match status" value="1"/>
</dbReference>
<dbReference type="PANTHER" id="PTHR24321">
    <property type="entry name" value="DEHYDROGENASES, SHORT CHAIN"/>
    <property type="match status" value="1"/>
</dbReference>
<dbReference type="InterPro" id="IPR036291">
    <property type="entry name" value="NAD(P)-bd_dom_sf"/>
</dbReference>
<feature type="region of interest" description="Disordered" evidence="4">
    <location>
        <begin position="28"/>
        <end position="48"/>
    </location>
</feature>
<evidence type="ECO:0000313" key="6">
    <source>
        <dbReference type="Proteomes" id="UP000029964"/>
    </source>
</evidence>
<organism evidence="5 6">
    <name type="scientific">Hapsidospora chrysogenum (strain ATCC 11550 / CBS 779.69 / DSM 880 / IAM 14645 / JCM 23072 / IMI 49137)</name>
    <name type="common">Acremonium chrysogenum</name>
    <dbReference type="NCBI Taxonomy" id="857340"/>
    <lineage>
        <taxon>Eukaryota</taxon>
        <taxon>Fungi</taxon>
        <taxon>Dikarya</taxon>
        <taxon>Ascomycota</taxon>
        <taxon>Pezizomycotina</taxon>
        <taxon>Sordariomycetes</taxon>
        <taxon>Hypocreomycetidae</taxon>
        <taxon>Hypocreales</taxon>
        <taxon>Bionectriaceae</taxon>
        <taxon>Hapsidospora</taxon>
    </lineage>
</organism>
<dbReference type="PRINTS" id="PR00080">
    <property type="entry name" value="SDRFAMILY"/>
</dbReference>
<name>A0A086T5H9_HAPC1</name>
<reference evidence="6" key="1">
    <citation type="journal article" date="2014" name="Genome Announc.">
        <title>Genome sequence and annotation of Acremonium chrysogenum, producer of the beta-lactam antibiotic cephalosporin C.</title>
        <authorList>
            <person name="Terfehr D."/>
            <person name="Dahlmann T.A."/>
            <person name="Specht T."/>
            <person name="Zadra I."/>
            <person name="Kuernsteiner H."/>
            <person name="Kueck U."/>
        </authorList>
    </citation>
    <scope>NUCLEOTIDE SEQUENCE [LARGE SCALE GENOMIC DNA]</scope>
    <source>
        <strain evidence="6">ATCC 11550 / CBS 779.69 / DSM 880 / IAM 14645 / JCM 23072 / IMI 49137</strain>
    </source>
</reference>
<dbReference type="HOGENOM" id="CLU_010194_1_0_1"/>
<dbReference type="FunFam" id="3.40.50.720:FF:000084">
    <property type="entry name" value="Short-chain dehydrogenase reductase"/>
    <property type="match status" value="1"/>
</dbReference>
<dbReference type="CDD" id="cd05233">
    <property type="entry name" value="SDR_c"/>
    <property type="match status" value="1"/>
</dbReference>
<dbReference type="PANTHER" id="PTHR24321:SF12">
    <property type="entry name" value="SHORT-CHAIN DEHYDROGENASE_REDUCTASE FAMILY, PUTATIVE (AFU_ORTHOLOGUE AFUA_5G14340)-RELATED"/>
    <property type="match status" value="1"/>
</dbReference>
<keyword evidence="3" id="KW-0560">Oxidoreductase</keyword>
<dbReference type="OrthoDB" id="47007at2759"/>
<accession>A0A086T5H9</accession>